<feature type="non-terminal residue" evidence="3">
    <location>
        <position position="90"/>
    </location>
</feature>
<dbReference type="EMBL" id="CATQJA010002659">
    <property type="protein sequence ID" value="CAJ0580085.1"/>
    <property type="molecule type" value="Genomic_DNA"/>
</dbReference>
<protein>
    <recommendedName>
        <fullName evidence="5">TIL domain-containing protein</fullName>
    </recommendedName>
</protein>
<comment type="caution">
    <text evidence="3">The sequence shown here is derived from an EMBL/GenBank/DDBJ whole genome shotgun (WGS) entry which is preliminary data.</text>
</comment>
<feature type="chain" id="PRO_5041362099" description="TIL domain-containing protein" evidence="2">
    <location>
        <begin position="18"/>
        <end position="90"/>
    </location>
</feature>
<evidence type="ECO:0000313" key="3">
    <source>
        <dbReference type="EMBL" id="CAJ0580085.1"/>
    </source>
</evidence>
<evidence type="ECO:0008006" key="5">
    <source>
        <dbReference type="Google" id="ProtNLM"/>
    </source>
</evidence>
<dbReference type="InterPro" id="IPR036084">
    <property type="entry name" value="Ser_inhib-like_sf"/>
</dbReference>
<evidence type="ECO:0000256" key="1">
    <source>
        <dbReference type="ARBA" id="ARBA00022900"/>
    </source>
</evidence>
<sequence>MKLIIISAVLLVAVALAADVPCPGTNQDRKDGEPEICDENCADVISKEKGDKTVRPCPEMFVTNACHCKDGFVREKDGGNCIKPALCKRA</sequence>
<keyword evidence="1" id="KW-0646">Protease inhibitor</keyword>
<keyword evidence="4" id="KW-1185">Reference proteome</keyword>
<dbReference type="Proteomes" id="UP001177023">
    <property type="component" value="Unassembled WGS sequence"/>
</dbReference>
<name>A0AA36GC65_9BILA</name>
<dbReference type="Gene3D" id="2.10.25.10">
    <property type="entry name" value="Laminin"/>
    <property type="match status" value="1"/>
</dbReference>
<dbReference type="GO" id="GO:0004867">
    <property type="term" value="F:serine-type endopeptidase inhibitor activity"/>
    <property type="evidence" value="ECO:0007669"/>
    <property type="project" value="UniProtKB-KW"/>
</dbReference>
<accession>A0AA36GC65</accession>
<evidence type="ECO:0000313" key="4">
    <source>
        <dbReference type="Proteomes" id="UP001177023"/>
    </source>
</evidence>
<keyword evidence="1" id="KW-0722">Serine protease inhibitor</keyword>
<dbReference type="AlphaFoldDB" id="A0AA36GC65"/>
<keyword evidence="2" id="KW-0732">Signal</keyword>
<organism evidence="3 4">
    <name type="scientific">Mesorhabditis spiculigera</name>
    <dbReference type="NCBI Taxonomy" id="96644"/>
    <lineage>
        <taxon>Eukaryota</taxon>
        <taxon>Metazoa</taxon>
        <taxon>Ecdysozoa</taxon>
        <taxon>Nematoda</taxon>
        <taxon>Chromadorea</taxon>
        <taxon>Rhabditida</taxon>
        <taxon>Rhabditina</taxon>
        <taxon>Rhabditomorpha</taxon>
        <taxon>Rhabditoidea</taxon>
        <taxon>Rhabditidae</taxon>
        <taxon>Mesorhabditinae</taxon>
        <taxon>Mesorhabditis</taxon>
    </lineage>
</organism>
<feature type="signal peptide" evidence="2">
    <location>
        <begin position="1"/>
        <end position="17"/>
    </location>
</feature>
<evidence type="ECO:0000256" key="2">
    <source>
        <dbReference type="SAM" id="SignalP"/>
    </source>
</evidence>
<gene>
    <name evidence="3" type="ORF">MSPICULIGERA_LOCUS18288</name>
</gene>
<dbReference type="SUPFAM" id="SSF57567">
    <property type="entry name" value="Serine protease inhibitors"/>
    <property type="match status" value="1"/>
</dbReference>
<reference evidence="3" key="1">
    <citation type="submission" date="2023-06" db="EMBL/GenBank/DDBJ databases">
        <authorList>
            <person name="Delattre M."/>
        </authorList>
    </citation>
    <scope>NUCLEOTIDE SEQUENCE</scope>
    <source>
        <strain evidence="3">AF72</strain>
    </source>
</reference>
<proteinExistence type="predicted"/>